<name>A0A6G6IYG4_PSENT</name>
<dbReference type="Gene3D" id="2.30.30.140">
    <property type="match status" value="1"/>
</dbReference>
<reference evidence="2 5" key="2">
    <citation type="submission" date="2020-11" db="EMBL/GenBank/DDBJ databases">
        <title>Enhanced detection system for hospital associated transmission using whole genome sequencing surveillance.</title>
        <authorList>
            <person name="Harrison L.H."/>
            <person name="Van Tyne D."/>
            <person name="Marsh J.W."/>
            <person name="Griffith M.P."/>
            <person name="Snyder D.J."/>
            <person name="Cooper V.S."/>
            <person name="Mustapha M."/>
        </authorList>
    </citation>
    <scope>NUCLEOTIDE SEQUENCE [LARGE SCALE GENOMIC DNA]</scope>
    <source>
        <strain evidence="2 5">PSA00705</strain>
    </source>
</reference>
<keyword evidence="5" id="KW-1185">Reference proteome</keyword>
<dbReference type="SUPFAM" id="SSF159127">
    <property type="entry name" value="HupF/HypC-like"/>
    <property type="match status" value="1"/>
</dbReference>
<evidence type="ECO:0000313" key="2">
    <source>
        <dbReference type="EMBL" id="MBG6288727.1"/>
    </source>
</evidence>
<dbReference type="PRINTS" id="PR00445">
    <property type="entry name" value="HUPFHYPC"/>
</dbReference>
<organism evidence="3 4">
    <name type="scientific">Pseudomonas nitroreducens</name>
    <dbReference type="NCBI Taxonomy" id="46680"/>
    <lineage>
        <taxon>Bacteria</taxon>
        <taxon>Pseudomonadati</taxon>
        <taxon>Pseudomonadota</taxon>
        <taxon>Gammaproteobacteria</taxon>
        <taxon>Pseudomonadales</taxon>
        <taxon>Pseudomonadaceae</taxon>
        <taxon>Pseudomonas</taxon>
    </lineage>
</organism>
<dbReference type="NCBIfam" id="TIGR00074">
    <property type="entry name" value="hypC_hupF"/>
    <property type="match status" value="1"/>
</dbReference>
<dbReference type="AlphaFoldDB" id="A0A6G6IYG4"/>
<dbReference type="Proteomes" id="UP000608450">
    <property type="component" value="Unassembled WGS sequence"/>
</dbReference>
<gene>
    <name evidence="3" type="ORF">G5B91_13740</name>
    <name evidence="2" type="ORF">I5I61_14840</name>
</gene>
<dbReference type="EMBL" id="CP049140">
    <property type="protein sequence ID" value="QIE87271.1"/>
    <property type="molecule type" value="Genomic_DNA"/>
</dbReference>
<evidence type="ECO:0000256" key="1">
    <source>
        <dbReference type="ARBA" id="ARBA00006018"/>
    </source>
</evidence>
<protein>
    <submittedName>
        <fullName evidence="3">HypC/HybG/HupF family hydrogenase formation chaperone</fullName>
    </submittedName>
</protein>
<sequence length="108" mass="11538">MCIGLPMNVLAVRPGAALCSDRQGQQRWIDTVLVDECAIGDWLLVFIDAARERLAPERAAEIHATLTLLDAALHGEPADSQPAFALPSAMSAEHLASLLGQPLSKEPL</sequence>
<reference evidence="3 4" key="1">
    <citation type="submission" date="2020-02" db="EMBL/GenBank/DDBJ databases">
        <title>Integrative conjugative elements (ICEs) and plasmids drive adaptation of Pseudomonas nitroreducens strain HBP1 to wastewater environment.</title>
        <authorList>
            <person name="Sentchilo V."/>
            <person name="Carraro N."/>
            <person name="Bertelli C."/>
            <person name="van der Meer J.R."/>
        </authorList>
    </citation>
    <scope>NUCLEOTIDE SEQUENCE [LARGE SCALE GENOMIC DNA]</scope>
    <source>
        <strain evidence="3 4">HBP1</strain>
    </source>
</reference>
<dbReference type="Pfam" id="PF01455">
    <property type="entry name" value="HupF_HypC"/>
    <property type="match status" value="1"/>
</dbReference>
<dbReference type="GO" id="GO:0005506">
    <property type="term" value="F:iron ion binding"/>
    <property type="evidence" value="ECO:0007669"/>
    <property type="project" value="TreeGrafter"/>
</dbReference>
<comment type="similarity">
    <text evidence="1">Belongs to the HupF/HypC family.</text>
</comment>
<dbReference type="InterPro" id="IPR001109">
    <property type="entry name" value="Hydrogenase_HupF/HypC"/>
</dbReference>
<proteinExistence type="inferred from homology"/>
<dbReference type="Proteomes" id="UP000501063">
    <property type="component" value="Chromosome"/>
</dbReference>
<dbReference type="EMBL" id="JADTFC010000034">
    <property type="protein sequence ID" value="MBG6288727.1"/>
    <property type="molecule type" value="Genomic_DNA"/>
</dbReference>
<dbReference type="PANTHER" id="PTHR35177:SF2">
    <property type="entry name" value="HYDROGENASE MATURATION FACTOR HYBG"/>
    <property type="match status" value="1"/>
</dbReference>
<evidence type="ECO:0000313" key="4">
    <source>
        <dbReference type="Proteomes" id="UP000501063"/>
    </source>
</evidence>
<dbReference type="PANTHER" id="PTHR35177">
    <property type="entry name" value="HYDROGENASE MATURATION FACTOR HYBG"/>
    <property type="match status" value="1"/>
</dbReference>
<accession>A0A6G6IYG4</accession>
<evidence type="ECO:0000313" key="3">
    <source>
        <dbReference type="EMBL" id="QIE87271.1"/>
    </source>
</evidence>
<evidence type="ECO:0000313" key="5">
    <source>
        <dbReference type="Proteomes" id="UP000608450"/>
    </source>
</evidence>
<dbReference type="GO" id="GO:0051604">
    <property type="term" value="P:protein maturation"/>
    <property type="evidence" value="ECO:0007669"/>
    <property type="project" value="TreeGrafter"/>
</dbReference>
<dbReference type="KEGG" id="pnt:G5B91_13740"/>
<dbReference type="GO" id="GO:1902670">
    <property type="term" value="F:carbon dioxide binding"/>
    <property type="evidence" value="ECO:0007669"/>
    <property type="project" value="TreeGrafter"/>
</dbReference>